<dbReference type="EMBL" id="BMYO01000003">
    <property type="protein sequence ID" value="GHD60414.1"/>
    <property type="molecule type" value="Genomic_DNA"/>
</dbReference>
<protein>
    <submittedName>
        <fullName evidence="1">Uncharacterized protein</fullName>
    </submittedName>
</protein>
<name>A0ABQ3H0K8_9NEIS</name>
<comment type="caution">
    <text evidence="1">The sequence shown here is derived from an EMBL/GenBank/DDBJ whole genome shotgun (WGS) entry which is preliminary data.</text>
</comment>
<accession>A0ABQ3H0K8</accession>
<sequence length="175" mass="19969">MKQIDIREGARRQHRTAALFAVIQCWLRDLDGLVFNRNHLERLLGLERFKTTRIEWLQEDLKEFFPHQEVFWITGKENSFHSLFISRIPLKGSLPTGTMTTEKRITGIPKGGPRISIFKMWAKPNAEKILPAFQAAAPFFADAANYDERLLSSYLALLSSGQTSPLSLPPLEDEG</sequence>
<evidence type="ECO:0000313" key="2">
    <source>
        <dbReference type="Proteomes" id="UP000604737"/>
    </source>
</evidence>
<proteinExistence type="predicted"/>
<dbReference type="Proteomes" id="UP000604737">
    <property type="component" value="Unassembled WGS sequence"/>
</dbReference>
<gene>
    <name evidence="1" type="ORF">GCM10007350_13410</name>
</gene>
<organism evidence="1 2">
    <name type="scientific">Jeongeupia chitinilytica</name>
    <dbReference type="NCBI Taxonomy" id="1041641"/>
    <lineage>
        <taxon>Bacteria</taxon>
        <taxon>Pseudomonadati</taxon>
        <taxon>Pseudomonadota</taxon>
        <taxon>Betaproteobacteria</taxon>
        <taxon>Neisseriales</taxon>
        <taxon>Chitinibacteraceae</taxon>
        <taxon>Jeongeupia</taxon>
    </lineage>
</organism>
<evidence type="ECO:0000313" key="1">
    <source>
        <dbReference type="EMBL" id="GHD60414.1"/>
    </source>
</evidence>
<keyword evidence="2" id="KW-1185">Reference proteome</keyword>
<reference evidence="2" key="1">
    <citation type="journal article" date="2019" name="Int. J. Syst. Evol. Microbiol.">
        <title>The Global Catalogue of Microorganisms (GCM) 10K type strain sequencing project: providing services to taxonomists for standard genome sequencing and annotation.</title>
        <authorList>
            <consortium name="The Broad Institute Genomics Platform"/>
            <consortium name="The Broad Institute Genome Sequencing Center for Infectious Disease"/>
            <person name="Wu L."/>
            <person name="Ma J."/>
        </authorList>
    </citation>
    <scope>NUCLEOTIDE SEQUENCE [LARGE SCALE GENOMIC DNA]</scope>
    <source>
        <strain evidence="2">KCTC 23701</strain>
    </source>
</reference>
<dbReference type="RefSeq" id="WP_189459411.1">
    <property type="nucleotide sequence ID" value="NZ_BMYO01000003.1"/>
</dbReference>